<dbReference type="PANTHER" id="PTHR33392:SF6">
    <property type="entry name" value="POLYISOPRENYL-TEICHOIC ACID--PEPTIDOGLYCAN TEICHOIC ACID TRANSFERASE TAGU"/>
    <property type="match status" value="1"/>
</dbReference>
<proteinExistence type="inferred from homology"/>
<dbReference type="InterPro" id="IPR004474">
    <property type="entry name" value="LytR_CpsA_psr"/>
</dbReference>
<keyword evidence="3" id="KW-0812">Transmembrane</keyword>
<feature type="domain" description="Cell envelope-related transcriptional attenuator" evidence="4">
    <location>
        <begin position="181"/>
        <end position="332"/>
    </location>
</feature>
<dbReference type="RefSeq" id="WP_158050229.1">
    <property type="nucleotide sequence ID" value="NZ_WAJR01000029.1"/>
</dbReference>
<sequence>MPQHYRGPSPQGKTPRTSKSTNGASQANGARSAKAAHGEGRARSAKAAHGGSRAHGEPQSFPQGAYSAVKPAGSQRGNPSSTSQYSRSNPNYQKKNRKGSHGKKIAIAVVLAVLVVFVGAGTAAALWVNSVNDTLTKGQKSATELDEINDVLVKTTSFDEPFYMMLIGSDARADDESMGARSDTNIVVRVDPTTNSATLVSIPRDTMINIDGYGYCKFNAAYSYGGAALAIKEASELLGVNISHYAEVDFDSLIGLVDTVGGVDVTVDQRINDPDADGSVIGQKKIIIEAGEQHMDGETALVFARSRAYADGDFTRTANQRKLIAALAEKILSMPLAKLPGIVQTAAGSITTDMSVTDLYSLATQFQDGGELSMTSCMVPSITGMYKSASYVFCDENALASMMQTIEAGGDASEITGATSKLAQQLGVK</sequence>
<dbReference type="Pfam" id="PF03816">
    <property type="entry name" value="LytR_cpsA_psr"/>
    <property type="match status" value="1"/>
</dbReference>
<protein>
    <submittedName>
        <fullName evidence="5">LytR family transcriptional regulator</fullName>
    </submittedName>
</protein>
<keyword evidence="3" id="KW-1133">Transmembrane helix</keyword>
<keyword evidence="6" id="KW-1185">Reference proteome</keyword>
<evidence type="ECO:0000313" key="5">
    <source>
        <dbReference type="EMBL" id="KAB1637394.1"/>
    </source>
</evidence>
<organism evidence="5 6">
    <name type="scientific">Ellagibacter isourolithinifaciens</name>
    <dbReference type="NCBI Taxonomy" id="2137581"/>
    <lineage>
        <taxon>Bacteria</taxon>
        <taxon>Bacillati</taxon>
        <taxon>Actinomycetota</taxon>
        <taxon>Coriobacteriia</taxon>
        <taxon>Eggerthellales</taxon>
        <taxon>Eggerthellaceae</taxon>
        <taxon>Ellagibacter</taxon>
    </lineage>
</organism>
<evidence type="ECO:0000256" key="1">
    <source>
        <dbReference type="ARBA" id="ARBA00006068"/>
    </source>
</evidence>
<dbReference type="NCBIfam" id="TIGR00350">
    <property type="entry name" value="lytR_cpsA_psr"/>
    <property type="match status" value="1"/>
</dbReference>
<dbReference type="Gene3D" id="3.40.630.190">
    <property type="entry name" value="LCP protein"/>
    <property type="match status" value="1"/>
</dbReference>
<feature type="transmembrane region" description="Helical" evidence="3">
    <location>
        <begin position="105"/>
        <end position="128"/>
    </location>
</feature>
<feature type="compositionally biased region" description="Polar residues" evidence="2">
    <location>
        <begin position="11"/>
        <end position="29"/>
    </location>
</feature>
<evidence type="ECO:0000256" key="2">
    <source>
        <dbReference type="SAM" id="MobiDB-lite"/>
    </source>
</evidence>
<keyword evidence="3" id="KW-0472">Membrane</keyword>
<comment type="caution">
    <text evidence="5">The sequence shown here is derived from an EMBL/GenBank/DDBJ whole genome shotgun (WGS) entry which is preliminary data.</text>
</comment>
<dbReference type="Proteomes" id="UP000468668">
    <property type="component" value="Unassembled WGS sequence"/>
</dbReference>
<comment type="similarity">
    <text evidence="1">Belongs to the LytR/CpsA/Psr (LCP) family.</text>
</comment>
<dbReference type="GeneID" id="98658587"/>
<dbReference type="InterPro" id="IPR050922">
    <property type="entry name" value="LytR/CpsA/Psr_CW_biosynth"/>
</dbReference>
<evidence type="ECO:0000313" key="6">
    <source>
        <dbReference type="Proteomes" id="UP000468668"/>
    </source>
</evidence>
<evidence type="ECO:0000256" key="3">
    <source>
        <dbReference type="SAM" id="Phobius"/>
    </source>
</evidence>
<dbReference type="OrthoDB" id="9782542at2"/>
<name>A0A6N6NJP0_9ACTN</name>
<feature type="compositionally biased region" description="Polar residues" evidence="2">
    <location>
        <begin position="75"/>
        <end position="93"/>
    </location>
</feature>
<dbReference type="AlphaFoldDB" id="A0A6N6NJP0"/>
<dbReference type="PANTHER" id="PTHR33392">
    <property type="entry name" value="POLYISOPRENYL-TEICHOIC ACID--PEPTIDOGLYCAN TEICHOIC ACID TRANSFERASE TAGU"/>
    <property type="match status" value="1"/>
</dbReference>
<evidence type="ECO:0000259" key="4">
    <source>
        <dbReference type="Pfam" id="PF03816"/>
    </source>
</evidence>
<reference evidence="5 6" key="1">
    <citation type="submission" date="2019-09" db="EMBL/GenBank/DDBJ databases">
        <title>Whole genome shotgun sequencing (WGS) of Ellagibacter isourolithinifaciens DSM 104140(T) and Adlercreutzia muris DSM 29508(T).</title>
        <authorList>
            <person name="Stoll D.A."/>
            <person name="Danylec N."/>
            <person name="Huch M."/>
        </authorList>
    </citation>
    <scope>NUCLEOTIDE SEQUENCE [LARGE SCALE GENOMIC DNA]</scope>
    <source>
        <strain evidence="5 6">DSM 104140</strain>
    </source>
</reference>
<feature type="region of interest" description="Disordered" evidence="2">
    <location>
        <begin position="1"/>
        <end position="100"/>
    </location>
</feature>
<accession>A0A6N6NJP0</accession>
<gene>
    <name evidence="5" type="ORF">F8C90_09205</name>
</gene>
<dbReference type="EMBL" id="WAJR01000029">
    <property type="protein sequence ID" value="KAB1637394.1"/>
    <property type="molecule type" value="Genomic_DNA"/>
</dbReference>